<evidence type="ECO:0000313" key="3">
    <source>
        <dbReference type="Proteomes" id="UP001232445"/>
    </source>
</evidence>
<accession>A0ABU0CY76</accession>
<keyword evidence="3" id="KW-1185">Reference proteome</keyword>
<protein>
    <recommendedName>
        <fullName evidence="4">ABC transporter permease</fullName>
    </recommendedName>
</protein>
<keyword evidence="1" id="KW-0472">Membrane</keyword>
<evidence type="ECO:0000313" key="2">
    <source>
        <dbReference type="EMBL" id="MDQ0341098.1"/>
    </source>
</evidence>
<organism evidence="2 3">
    <name type="scientific">Caldalkalibacillus uzonensis</name>
    <dbReference type="NCBI Taxonomy" id="353224"/>
    <lineage>
        <taxon>Bacteria</taxon>
        <taxon>Bacillati</taxon>
        <taxon>Bacillota</taxon>
        <taxon>Bacilli</taxon>
        <taxon>Bacillales</taxon>
        <taxon>Bacillaceae</taxon>
        <taxon>Caldalkalibacillus</taxon>
    </lineage>
</organism>
<name>A0ABU0CY76_9BACI</name>
<dbReference type="Proteomes" id="UP001232445">
    <property type="component" value="Unassembled WGS sequence"/>
</dbReference>
<keyword evidence="1" id="KW-0812">Transmembrane</keyword>
<gene>
    <name evidence="2" type="ORF">J2S00_003942</name>
</gene>
<keyword evidence="1" id="KW-1133">Transmembrane helix</keyword>
<sequence>MISGLIVSLKHRIYSAGKIRGEFMRHLLALLLIFIILFITGLSVPMAISDATSHMDEQAVHVGVVDQLAKEDMTARHQDTRLEQRMREFVGDWSRLQHLLPVFYKKTMLDDTWDRRQFQSRDNAKYKEAVAVFINIRTQLFWEQLSTPQRYVMDRDEVDGSSNQTIFV</sequence>
<evidence type="ECO:0000256" key="1">
    <source>
        <dbReference type="SAM" id="Phobius"/>
    </source>
</evidence>
<evidence type="ECO:0008006" key="4">
    <source>
        <dbReference type="Google" id="ProtNLM"/>
    </source>
</evidence>
<comment type="caution">
    <text evidence="2">The sequence shown here is derived from an EMBL/GenBank/DDBJ whole genome shotgun (WGS) entry which is preliminary data.</text>
</comment>
<reference evidence="2 3" key="1">
    <citation type="submission" date="2023-07" db="EMBL/GenBank/DDBJ databases">
        <title>Genomic Encyclopedia of Type Strains, Phase IV (KMG-IV): sequencing the most valuable type-strain genomes for metagenomic binning, comparative biology and taxonomic classification.</title>
        <authorList>
            <person name="Goeker M."/>
        </authorList>
    </citation>
    <scope>NUCLEOTIDE SEQUENCE [LARGE SCALE GENOMIC DNA]</scope>
    <source>
        <strain evidence="2 3">DSM 17740</strain>
    </source>
</reference>
<proteinExistence type="predicted"/>
<dbReference type="EMBL" id="JAUSUQ010000032">
    <property type="protein sequence ID" value="MDQ0341098.1"/>
    <property type="molecule type" value="Genomic_DNA"/>
</dbReference>
<feature type="transmembrane region" description="Helical" evidence="1">
    <location>
        <begin position="27"/>
        <end position="48"/>
    </location>
</feature>